<dbReference type="EMBL" id="JAAGKO020000002">
    <property type="protein sequence ID" value="MDI5961579.1"/>
    <property type="molecule type" value="Genomic_DNA"/>
</dbReference>
<accession>A0ABT6VU34</accession>
<proteinExistence type="predicted"/>
<protein>
    <submittedName>
        <fullName evidence="2">Uncharacterized protein</fullName>
    </submittedName>
</protein>
<feature type="region of interest" description="Disordered" evidence="1">
    <location>
        <begin position="513"/>
        <end position="567"/>
    </location>
</feature>
<dbReference type="SUPFAM" id="SSF82171">
    <property type="entry name" value="DPP6 N-terminal domain-like"/>
    <property type="match status" value="1"/>
</dbReference>
<evidence type="ECO:0000256" key="1">
    <source>
        <dbReference type="SAM" id="MobiDB-lite"/>
    </source>
</evidence>
<comment type="caution">
    <text evidence="2">The sequence shown here is derived from an EMBL/GenBank/DDBJ whole genome shotgun (WGS) entry which is preliminary data.</text>
</comment>
<gene>
    <name evidence="2" type="ORF">POF43_002385</name>
</gene>
<name>A0ABT6VU34_9ACTN</name>
<keyword evidence="3" id="KW-1185">Reference proteome</keyword>
<feature type="region of interest" description="Disordered" evidence="1">
    <location>
        <begin position="22"/>
        <end position="87"/>
    </location>
</feature>
<dbReference type="Proteomes" id="UP001156398">
    <property type="component" value="Unassembled WGS sequence"/>
</dbReference>
<dbReference type="RefSeq" id="WP_282704372.1">
    <property type="nucleotide sequence ID" value="NZ_JAAGKO020000002.1"/>
</dbReference>
<evidence type="ECO:0000313" key="2">
    <source>
        <dbReference type="EMBL" id="MDI5961579.1"/>
    </source>
</evidence>
<organism evidence="2 3">
    <name type="scientific">Streptantibioticus silvisoli</name>
    <dbReference type="NCBI Taxonomy" id="2705255"/>
    <lineage>
        <taxon>Bacteria</taxon>
        <taxon>Bacillati</taxon>
        <taxon>Actinomycetota</taxon>
        <taxon>Actinomycetes</taxon>
        <taxon>Kitasatosporales</taxon>
        <taxon>Streptomycetaceae</taxon>
        <taxon>Streptantibioticus</taxon>
    </lineage>
</organism>
<sequence>MTACTLEADTALTVDTALAVDNAENPALEAEPPAPEADPLPSEADPHVPEAGAHVPGALPASGVTLADAPAGPDSDPDHRAAPTHGPDRLVLLAPGAIAPAAPTAPVAPVAPVTPTAPAAPTAFPGPAGAVLTPAFRAEPVRRTGFSVAADGSYAACLADAGAGAWYPERWTLGGPEPYTVALPGNQPEEADTQVLPLPDGRVLIRRGSPGRHDIALLYPTGPGTGEVPVGFLHGEEVRLLPPLATGSAYAVGYADGTSTVWLVHGGQGLERLARVEGRCTGGVWLDRGGRTLALDREVDGRVKTVAVDLATGGVSALLQLTADSDDRLLMADPDSGLLLVRSDAPGTERLGWGVLGGGRPVRFPACLRDVPGPDGGRVEPVAVQPGRPLAPESCAVLLRIGTRSALWRPAARRLASLPTPPGWLAGSAWWSRRDTLRLPFARAGEPYGGREPWGREPWGPEPYGVRDVAAEEFLPYVRPVAADGPARGSAAGTAATAQIDMTSRQLIDVTPLLSPPAPARAATVPPPAPAAGPGATREAPRETPRPAPAPAPEQAEPAVPKGRLGRVVPLQQAPLAVGA</sequence>
<evidence type="ECO:0000313" key="3">
    <source>
        <dbReference type="Proteomes" id="UP001156398"/>
    </source>
</evidence>
<feature type="compositionally biased region" description="Low complexity" evidence="1">
    <location>
        <begin position="22"/>
        <end position="31"/>
    </location>
</feature>
<reference evidence="2 3" key="1">
    <citation type="submission" date="2023-05" db="EMBL/GenBank/DDBJ databases">
        <title>Streptantibioticus silvisoli sp. nov., acidotolerant actinomycetes 1 from pine litter.</title>
        <authorList>
            <person name="Swiecimska M."/>
            <person name="Golinska P."/>
            <person name="Sangal V."/>
            <person name="Wachnowicz B."/>
            <person name="Goodfellow M."/>
        </authorList>
    </citation>
    <scope>NUCLEOTIDE SEQUENCE [LARGE SCALE GENOMIC DNA]</scope>
    <source>
        <strain evidence="2 3">SL54</strain>
    </source>
</reference>
<feature type="compositionally biased region" description="Pro residues" evidence="1">
    <location>
        <begin position="514"/>
        <end position="531"/>
    </location>
</feature>